<proteinExistence type="predicted"/>
<accession>A0A7L5DQB7</accession>
<evidence type="ECO:0000313" key="3">
    <source>
        <dbReference type="Proteomes" id="UP000501128"/>
    </source>
</evidence>
<sequence length="116" mass="12693">MRQHRLLHPARLLIFGLLLLTACQPFDLDRKVFPTCTKPTATIGVTTDGLDVLFYLESPQGDIGAAGWDPGDGSGSNRVGTRVAYSYARAGTYTVRLTIVNTCDDTFTSTRQITVR</sequence>
<dbReference type="InterPro" id="IPR000601">
    <property type="entry name" value="PKD_dom"/>
</dbReference>
<dbReference type="InterPro" id="IPR022409">
    <property type="entry name" value="PKD/Chitinase_dom"/>
</dbReference>
<dbReference type="Gene3D" id="2.60.40.10">
    <property type="entry name" value="Immunoglobulins"/>
    <property type="match status" value="1"/>
</dbReference>
<dbReference type="KEGG" id="srho:HH216_21020"/>
<dbReference type="AlphaFoldDB" id="A0A7L5DQB7"/>
<name>A0A7L5DQB7_9BACT</name>
<dbReference type="CDD" id="cd00146">
    <property type="entry name" value="PKD"/>
    <property type="match status" value="1"/>
</dbReference>
<dbReference type="PROSITE" id="PS50093">
    <property type="entry name" value="PKD"/>
    <property type="match status" value="1"/>
</dbReference>
<dbReference type="Proteomes" id="UP000501128">
    <property type="component" value="Chromosome"/>
</dbReference>
<evidence type="ECO:0000259" key="1">
    <source>
        <dbReference type="PROSITE" id="PS50093"/>
    </source>
</evidence>
<organism evidence="2 3">
    <name type="scientific">Spirosoma rhododendri</name>
    <dbReference type="NCBI Taxonomy" id="2728024"/>
    <lineage>
        <taxon>Bacteria</taxon>
        <taxon>Pseudomonadati</taxon>
        <taxon>Bacteroidota</taxon>
        <taxon>Cytophagia</taxon>
        <taxon>Cytophagales</taxon>
        <taxon>Cytophagaceae</taxon>
        <taxon>Spirosoma</taxon>
    </lineage>
</organism>
<dbReference type="EMBL" id="CP051677">
    <property type="protein sequence ID" value="QJD80619.1"/>
    <property type="molecule type" value="Genomic_DNA"/>
</dbReference>
<dbReference type="SMART" id="SM00089">
    <property type="entry name" value="PKD"/>
    <property type="match status" value="1"/>
</dbReference>
<dbReference type="PROSITE" id="PS51257">
    <property type="entry name" value="PROKAR_LIPOPROTEIN"/>
    <property type="match status" value="1"/>
</dbReference>
<reference evidence="2 3" key="1">
    <citation type="submission" date="2020-04" db="EMBL/GenBank/DDBJ databases">
        <title>Genome sequencing of novel species.</title>
        <authorList>
            <person name="Heo J."/>
            <person name="Kim S.-J."/>
            <person name="Kim J.-S."/>
            <person name="Hong S.-B."/>
            <person name="Kwon S.-W."/>
        </authorList>
    </citation>
    <scope>NUCLEOTIDE SEQUENCE [LARGE SCALE GENOMIC DNA]</scope>
    <source>
        <strain evidence="2 3">CJU-R4</strain>
    </source>
</reference>
<protein>
    <submittedName>
        <fullName evidence="2">PKD domain-containing protein</fullName>
    </submittedName>
</protein>
<keyword evidence="3" id="KW-1185">Reference proteome</keyword>
<dbReference type="RefSeq" id="WP_169552606.1">
    <property type="nucleotide sequence ID" value="NZ_CP051677.1"/>
</dbReference>
<dbReference type="InterPro" id="IPR035986">
    <property type="entry name" value="PKD_dom_sf"/>
</dbReference>
<dbReference type="SUPFAM" id="SSF49299">
    <property type="entry name" value="PKD domain"/>
    <property type="match status" value="1"/>
</dbReference>
<gene>
    <name evidence="2" type="ORF">HH216_21020</name>
</gene>
<dbReference type="InterPro" id="IPR013783">
    <property type="entry name" value="Ig-like_fold"/>
</dbReference>
<evidence type="ECO:0000313" key="2">
    <source>
        <dbReference type="EMBL" id="QJD80619.1"/>
    </source>
</evidence>
<dbReference type="Pfam" id="PF18911">
    <property type="entry name" value="PKD_4"/>
    <property type="match status" value="1"/>
</dbReference>
<feature type="domain" description="PKD" evidence="1">
    <location>
        <begin position="68"/>
        <end position="116"/>
    </location>
</feature>